<dbReference type="Gene3D" id="1.10.3290.10">
    <property type="entry name" value="Fido-like domain"/>
    <property type="match status" value="1"/>
</dbReference>
<dbReference type="PANTHER" id="PTHR13504">
    <property type="entry name" value="FIDO DOMAIN-CONTAINING PROTEIN DDB_G0283145"/>
    <property type="match status" value="1"/>
</dbReference>
<dbReference type="SUPFAM" id="SSF140931">
    <property type="entry name" value="Fic-like"/>
    <property type="match status" value="1"/>
</dbReference>
<feature type="domain" description="Fido" evidence="4">
    <location>
        <begin position="108"/>
        <end position="266"/>
    </location>
</feature>
<evidence type="ECO:0000313" key="5">
    <source>
        <dbReference type="EMBL" id="MBE6093722.1"/>
    </source>
</evidence>
<feature type="site" description="Important for autoinhibition of adenylyltransferase activity" evidence="3">
    <location>
        <position position="62"/>
    </location>
</feature>
<name>A0A927WKP9_SELRU</name>
<feature type="active site" evidence="1">
    <location>
        <position position="197"/>
    </location>
</feature>
<evidence type="ECO:0000259" key="4">
    <source>
        <dbReference type="PROSITE" id="PS51459"/>
    </source>
</evidence>
<dbReference type="InterPro" id="IPR036597">
    <property type="entry name" value="Fido-like_dom_sf"/>
</dbReference>
<dbReference type="PANTHER" id="PTHR13504:SF38">
    <property type="entry name" value="FIDO DOMAIN-CONTAINING PROTEIN"/>
    <property type="match status" value="1"/>
</dbReference>
<dbReference type="Pfam" id="PF02661">
    <property type="entry name" value="Fic"/>
    <property type="match status" value="1"/>
</dbReference>
<proteinExistence type="predicted"/>
<keyword evidence="2" id="KW-0547">Nucleotide-binding</keyword>
<dbReference type="InterPro" id="IPR040198">
    <property type="entry name" value="Fido_containing"/>
</dbReference>
<reference evidence="5" key="1">
    <citation type="submission" date="2019-04" db="EMBL/GenBank/DDBJ databases">
        <title>Evolution of Biomass-Degrading Anaerobic Consortia Revealed by Metagenomics.</title>
        <authorList>
            <person name="Peng X."/>
        </authorList>
    </citation>
    <scope>NUCLEOTIDE SEQUENCE</scope>
    <source>
        <strain evidence="5">SIG240</strain>
    </source>
</reference>
<dbReference type="Proteomes" id="UP000761380">
    <property type="component" value="Unassembled WGS sequence"/>
</dbReference>
<protein>
    <submittedName>
        <fullName evidence="5">Fic family protein</fullName>
    </submittedName>
</protein>
<dbReference type="InterPro" id="IPR003812">
    <property type="entry name" value="Fido"/>
</dbReference>
<feature type="binding site" evidence="2">
    <location>
        <begin position="239"/>
        <end position="240"/>
    </location>
    <ligand>
        <name>ATP</name>
        <dbReference type="ChEBI" id="CHEBI:30616"/>
    </ligand>
</feature>
<dbReference type="EMBL" id="SVBY01000128">
    <property type="protein sequence ID" value="MBE6093722.1"/>
    <property type="molecule type" value="Genomic_DNA"/>
</dbReference>
<accession>A0A927WKP9</accession>
<gene>
    <name evidence="5" type="ORF">E7201_11265</name>
</gene>
<organism evidence="5 6">
    <name type="scientific">Selenomonas ruminantium</name>
    <dbReference type="NCBI Taxonomy" id="971"/>
    <lineage>
        <taxon>Bacteria</taxon>
        <taxon>Bacillati</taxon>
        <taxon>Bacillota</taxon>
        <taxon>Negativicutes</taxon>
        <taxon>Selenomonadales</taxon>
        <taxon>Selenomonadaceae</taxon>
        <taxon>Selenomonas</taxon>
    </lineage>
</organism>
<dbReference type="Gene3D" id="1.10.10.10">
    <property type="entry name" value="Winged helix-like DNA-binding domain superfamily/Winged helix DNA-binding domain"/>
    <property type="match status" value="1"/>
</dbReference>
<dbReference type="PROSITE" id="PS51459">
    <property type="entry name" value="FIDO"/>
    <property type="match status" value="1"/>
</dbReference>
<dbReference type="AlphaFoldDB" id="A0A927WKP9"/>
<sequence length="348" mass="39687">MRSFNYAKIRDMTWDSEILGYIAAIYKAAGKQELYLKQRPAELAKLVEIAKIQSTEASNAIEGIVTTSTRIRQLVEEKTTPKNRDEQEIAGYRDVLNIIHENFDAIPITQNFILQLHKILYSHMNNPMGGRTKNVQNYISATYPDGHTEILFTPLPPFETPEALDKICAEYNYVIGNAEAEPLLAIPIFIHDFLCIHPFNDGNGRMSRLLTTLLLYRCGFYVGKYISLEAKIANHKDAYYDALRLSQHGWHEGNEDVVPFIKYILSTIIAAYRDFEDRFSIVEAKTSALEMVRKASLQKLGRFSKQDIRELCPSLSVSSIEGALRKLVAEGYLKREGNGRSTRYIHLQ</sequence>
<evidence type="ECO:0000256" key="3">
    <source>
        <dbReference type="PIRSR" id="PIRSR640198-3"/>
    </source>
</evidence>
<keyword evidence="2" id="KW-0067">ATP-binding</keyword>
<dbReference type="GO" id="GO:0005524">
    <property type="term" value="F:ATP binding"/>
    <property type="evidence" value="ECO:0007669"/>
    <property type="project" value="UniProtKB-KW"/>
</dbReference>
<evidence type="ECO:0000256" key="1">
    <source>
        <dbReference type="PIRSR" id="PIRSR640198-1"/>
    </source>
</evidence>
<comment type="caution">
    <text evidence="5">The sequence shown here is derived from an EMBL/GenBank/DDBJ whole genome shotgun (WGS) entry which is preliminary data.</text>
</comment>
<feature type="binding site" evidence="2">
    <location>
        <begin position="201"/>
        <end position="208"/>
    </location>
    <ligand>
        <name>ATP</name>
        <dbReference type="ChEBI" id="CHEBI:30616"/>
    </ligand>
</feature>
<dbReference type="InterPro" id="IPR036388">
    <property type="entry name" value="WH-like_DNA-bd_sf"/>
</dbReference>
<evidence type="ECO:0000313" key="6">
    <source>
        <dbReference type="Proteomes" id="UP000761380"/>
    </source>
</evidence>
<evidence type="ECO:0000256" key="2">
    <source>
        <dbReference type="PIRSR" id="PIRSR640198-2"/>
    </source>
</evidence>